<evidence type="ECO:0000313" key="11">
    <source>
        <dbReference type="EMBL" id="QDT34302.1"/>
    </source>
</evidence>
<dbReference type="SMART" id="SM00387">
    <property type="entry name" value="HATPase_c"/>
    <property type="match status" value="1"/>
</dbReference>
<dbReference type="InterPro" id="IPR004358">
    <property type="entry name" value="Sig_transdc_His_kin-like_C"/>
</dbReference>
<evidence type="ECO:0000313" key="12">
    <source>
        <dbReference type="Proteomes" id="UP000315724"/>
    </source>
</evidence>
<sequence length="584" mass="65433">MNKFFSDSLLRPHISSPYFFVHQEQLGTLLNVNRSSKFLLALLVLLPLGLFAWGGVRLAAHERERVQANIQQLLTNQLAEIDRSIAGQFDAFAADLQQLTAIDEYDADQLRDIARNDARVFQMFVINPDDALIYPSPLGPVTAVERDFLLKASDLINDRQIQRSQRTSRAPNRDANDKGSYQKLSKKQKGVSQTETQNSGDWFVWYWGPGINLIYWQRRPNNHIVGVAVDRSRWIADVIAKLPDTPVPVIDSKSTLSRHQIVESGREVIYKWGAYSPALEELPAAEYRLAAPLSAWQLQTYVPLNLMTAGQSGTFNLMAGLVLSGFALIGLAYAIDRQYGHELREAARRVSFVNQVSHELRTPLTNIRMYAELLEHDFDSLEPDTSHSRSRLNVILSESQRLTRLIGNVLTFARQEKQTLQVCRNQVVADDIIQNVVDSFRPSLEQKQIAVELDLQSSHPVSLDADILEQILGNLISNVEKYAADGNWMKIRSSQSETEVTISVTDRGPGIAPSHCDQIFEPFWRASNDLSQSAGTGIGLTIVRSLARLHGGDVHMNSSKSQTEFTVTLGTVVTAGERNEDSDR</sequence>
<accession>A0A517QRP2</accession>
<evidence type="ECO:0000256" key="4">
    <source>
        <dbReference type="ARBA" id="ARBA00022679"/>
    </source>
</evidence>
<gene>
    <name evidence="11" type="primary">senX3</name>
    <name evidence="11" type="ORF">Mal48_35620</name>
</gene>
<evidence type="ECO:0000256" key="3">
    <source>
        <dbReference type="ARBA" id="ARBA00022553"/>
    </source>
</evidence>
<dbReference type="SUPFAM" id="SSF55874">
    <property type="entry name" value="ATPase domain of HSP90 chaperone/DNA topoisomerase II/histidine kinase"/>
    <property type="match status" value="1"/>
</dbReference>
<dbReference type="InterPro" id="IPR003594">
    <property type="entry name" value="HATPase_dom"/>
</dbReference>
<dbReference type="InterPro" id="IPR003661">
    <property type="entry name" value="HisK_dim/P_dom"/>
</dbReference>
<evidence type="ECO:0000256" key="6">
    <source>
        <dbReference type="ARBA" id="ARBA00023012"/>
    </source>
</evidence>
<comment type="catalytic activity">
    <reaction evidence="1">
        <text>ATP + protein L-histidine = ADP + protein N-phospho-L-histidine.</text>
        <dbReference type="EC" id="2.7.13.3"/>
    </reaction>
</comment>
<dbReference type="Gene3D" id="3.30.565.10">
    <property type="entry name" value="Histidine kinase-like ATPase, C-terminal domain"/>
    <property type="match status" value="1"/>
</dbReference>
<evidence type="ECO:0000256" key="9">
    <source>
        <dbReference type="SAM" id="Phobius"/>
    </source>
</evidence>
<keyword evidence="6" id="KW-0902">Two-component regulatory system</keyword>
<dbReference type="CDD" id="cd00082">
    <property type="entry name" value="HisKA"/>
    <property type="match status" value="1"/>
</dbReference>
<keyword evidence="4 11" id="KW-0808">Transferase</keyword>
<dbReference type="InterPro" id="IPR005467">
    <property type="entry name" value="His_kinase_dom"/>
</dbReference>
<dbReference type="PANTHER" id="PTHR43711">
    <property type="entry name" value="TWO-COMPONENT HISTIDINE KINASE"/>
    <property type="match status" value="1"/>
</dbReference>
<dbReference type="GO" id="GO:0000155">
    <property type="term" value="F:phosphorelay sensor kinase activity"/>
    <property type="evidence" value="ECO:0007669"/>
    <property type="project" value="InterPro"/>
</dbReference>
<organism evidence="11 12">
    <name type="scientific">Thalassoglobus polymorphus</name>
    <dbReference type="NCBI Taxonomy" id="2527994"/>
    <lineage>
        <taxon>Bacteria</taxon>
        <taxon>Pseudomonadati</taxon>
        <taxon>Planctomycetota</taxon>
        <taxon>Planctomycetia</taxon>
        <taxon>Planctomycetales</taxon>
        <taxon>Planctomycetaceae</taxon>
        <taxon>Thalassoglobus</taxon>
    </lineage>
</organism>
<dbReference type="Proteomes" id="UP000315724">
    <property type="component" value="Chromosome"/>
</dbReference>
<evidence type="ECO:0000256" key="5">
    <source>
        <dbReference type="ARBA" id="ARBA00022777"/>
    </source>
</evidence>
<dbReference type="PANTHER" id="PTHR43711:SF31">
    <property type="entry name" value="HISTIDINE KINASE"/>
    <property type="match status" value="1"/>
</dbReference>
<dbReference type="EMBL" id="CP036267">
    <property type="protein sequence ID" value="QDT34302.1"/>
    <property type="molecule type" value="Genomic_DNA"/>
</dbReference>
<dbReference type="FunFam" id="1.10.287.130:FF:000001">
    <property type="entry name" value="Two-component sensor histidine kinase"/>
    <property type="match status" value="1"/>
</dbReference>
<dbReference type="PROSITE" id="PS50109">
    <property type="entry name" value="HIS_KIN"/>
    <property type="match status" value="1"/>
</dbReference>
<dbReference type="InterPro" id="IPR036097">
    <property type="entry name" value="HisK_dim/P_sf"/>
</dbReference>
<keyword evidence="7 9" id="KW-0472">Membrane</keyword>
<keyword evidence="12" id="KW-1185">Reference proteome</keyword>
<dbReference type="Pfam" id="PF00512">
    <property type="entry name" value="HisKA"/>
    <property type="match status" value="1"/>
</dbReference>
<dbReference type="EC" id="2.7.13.3" evidence="2"/>
<feature type="region of interest" description="Disordered" evidence="8">
    <location>
        <begin position="160"/>
        <end position="193"/>
    </location>
</feature>
<dbReference type="SUPFAM" id="SSF47384">
    <property type="entry name" value="Homodimeric domain of signal transducing histidine kinase"/>
    <property type="match status" value="1"/>
</dbReference>
<keyword evidence="3" id="KW-0597">Phosphoprotein</keyword>
<keyword evidence="9" id="KW-0812">Transmembrane</keyword>
<dbReference type="PRINTS" id="PR00344">
    <property type="entry name" value="BCTRLSENSOR"/>
</dbReference>
<dbReference type="InterPro" id="IPR050736">
    <property type="entry name" value="Sensor_HK_Regulatory"/>
</dbReference>
<dbReference type="Pfam" id="PF02518">
    <property type="entry name" value="HATPase_c"/>
    <property type="match status" value="1"/>
</dbReference>
<keyword evidence="9" id="KW-1133">Transmembrane helix</keyword>
<evidence type="ECO:0000256" key="8">
    <source>
        <dbReference type="SAM" id="MobiDB-lite"/>
    </source>
</evidence>
<name>A0A517QRP2_9PLAN</name>
<feature type="domain" description="Histidine kinase" evidence="10">
    <location>
        <begin position="355"/>
        <end position="573"/>
    </location>
</feature>
<reference evidence="11 12" key="1">
    <citation type="submission" date="2019-02" db="EMBL/GenBank/DDBJ databases">
        <title>Deep-cultivation of Planctomycetes and their phenomic and genomic characterization uncovers novel biology.</title>
        <authorList>
            <person name="Wiegand S."/>
            <person name="Jogler M."/>
            <person name="Boedeker C."/>
            <person name="Pinto D."/>
            <person name="Vollmers J."/>
            <person name="Rivas-Marin E."/>
            <person name="Kohn T."/>
            <person name="Peeters S.H."/>
            <person name="Heuer A."/>
            <person name="Rast P."/>
            <person name="Oberbeckmann S."/>
            <person name="Bunk B."/>
            <person name="Jeske O."/>
            <person name="Meyerdierks A."/>
            <person name="Storesund J.E."/>
            <person name="Kallscheuer N."/>
            <person name="Luecker S."/>
            <person name="Lage O.M."/>
            <person name="Pohl T."/>
            <person name="Merkel B.J."/>
            <person name="Hornburger P."/>
            <person name="Mueller R.-W."/>
            <person name="Bruemmer F."/>
            <person name="Labrenz M."/>
            <person name="Spormann A.M."/>
            <person name="Op den Camp H."/>
            <person name="Overmann J."/>
            <person name="Amann R."/>
            <person name="Jetten M.S.M."/>
            <person name="Mascher T."/>
            <person name="Medema M.H."/>
            <person name="Devos D.P."/>
            <person name="Kaster A.-K."/>
            <person name="Ovreas L."/>
            <person name="Rohde M."/>
            <person name="Galperin M.Y."/>
            <person name="Jogler C."/>
        </authorList>
    </citation>
    <scope>NUCLEOTIDE SEQUENCE [LARGE SCALE GENOMIC DNA]</scope>
    <source>
        <strain evidence="11 12">Mal48</strain>
    </source>
</reference>
<dbReference type="Gene3D" id="1.10.287.130">
    <property type="match status" value="1"/>
</dbReference>
<evidence type="ECO:0000256" key="7">
    <source>
        <dbReference type="ARBA" id="ARBA00023136"/>
    </source>
</evidence>
<feature type="transmembrane region" description="Helical" evidence="9">
    <location>
        <begin position="38"/>
        <end position="60"/>
    </location>
</feature>
<evidence type="ECO:0000256" key="2">
    <source>
        <dbReference type="ARBA" id="ARBA00012438"/>
    </source>
</evidence>
<dbReference type="CDD" id="cd00075">
    <property type="entry name" value="HATPase"/>
    <property type="match status" value="1"/>
</dbReference>
<dbReference type="KEGG" id="tpol:Mal48_35620"/>
<dbReference type="InterPro" id="IPR036890">
    <property type="entry name" value="HATPase_C_sf"/>
</dbReference>
<evidence type="ECO:0000259" key="10">
    <source>
        <dbReference type="PROSITE" id="PS50109"/>
    </source>
</evidence>
<dbReference type="FunFam" id="3.30.565.10:FF:000006">
    <property type="entry name" value="Sensor histidine kinase WalK"/>
    <property type="match status" value="1"/>
</dbReference>
<protein>
    <recommendedName>
        <fullName evidence="2">histidine kinase</fullName>
        <ecNumber evidence="2">2.7.13.3</ecNumber>
    </recommendedName>
</protein>
<keyword evidence="5 11" id="KW-0418">Kinase</keyword>
<dbReference type="AlphaFoldDB" id="A0A517QRP2"/>
<evidence type="ECO:0000256" key="1">
    <source>
        <dbReference type="ARBA" id="ARBA00000085"/>
    </source>
</evidence>
<feature type="transmembrane region" description="Helical" evidence="9">
    <location>
        <begin position="315"/>
        <end position="335"/>
    </location>
</feature>
<dbReference type="SMART" id="SM00388">
    <property type="entry name" value="HisKA"/>
    <property type="match status" value="1"/>
</dbReference>
<proteinExistence type="predicted"/>